<evidence type="ECO:0008006" key="2">
    <source>
        <dbReference type="Google" id="ProtNLM"/>
    </source>
</evidence>
<dbReference type="AlphaFoldDB" id="X1LPI7"/>
<protein>
    <recommendedName>
        <fullName evidence="2">ArnR1-like winged helix-turn-helix domain-containing protein</fullName>
    </recommendedName>
</protein>
<comment type="caution">
    <text evidence="1">The sequence shown here is derived from an EMBL/GenBank/DDBJ whole genome shotgun (WGS) entry which is preliminary data.</text>
</comment>
<gene>
    <name evidence="1" type="ORF">S06H3_04144</name>
</gene>
<organism evidence="1">
    <name type="scientific">marine sediment metagenome</name>
    <dbReference type="NCBI Taxonomy" id="412755"/>
    <lineage>
        <taxon>unclassified sequences</taxon>
        <taxon>metagenomes</taxon>
        <taxon>ecological metagenomes</taxon>
    </lineage>
</organism>
<evidence type="ECO:0000313" key="1">
    <source>
        <dbReference type="EMBL" id="GAH96033.1"/>
    </source>
</evidence>
<accession>X1LPI7</accession>
<name>X1LPI7_9ZZZZ</name>
<sequence>MKYTEEVRMVNIEDMKKKRFLFLNRLYELSGGSTTKVFDDPPSQIGKELGFDKDLAWNIVIYLKGEGVIDRIIF</sequence>
<proteinExistence type="predicted"/>
<reference evidence="1" key="1">
    <citation type="journal article" date="2014" name="Front. Microbiol.">
        <title>High frequency of phylogenetically diverse reductive dehalogenase-homologous genes in deep subseafloor sedimentary metagenomes.</title>
        <authorList>
            <person name="Kawai M."/>
            <person name="Futagami T."/>
            <person name="Toyoda A."/>
            <person name="Takaki Y."/>
            <person name="Nishi S."/>
            <person name="Hori S."/>
            <person name="Arai W."/>
            <person name="Tsubouchi T."/>
            <person name="Morono Y."/>
            <person name="Uchiyama I."/>
            <person name="Ito T."/>
            <person name="Fujiyama A."/>
            <person name="Inagaki F."/>
            <person name="Takami H."/>
        </authorList>
    </citation>
    <scope>NUCLEOTIDE SEQUENCE</scope>
    <source>
        <strain evidence="1">Expedition CK06-06</strain>
    </source>
</reference>
<dbReference type="EMBL" id="BARV01001424">
    <property type="protein sequence ID" value="GAH96033.1"/>
    <property type="molecule type" value="Genomic_DNA"/>
</dbReference>